<dbReference type="InParanoid" id="A0A024GKZ3"/>
<accession>A0A024GKZ3</accession>
<proteinExistence type="predicted"/>
<reference evidence="1 2" key="1">
    <citation type="submission" date="2012-05" db="EMBL/GenBank/DDBJ databases">
        <title>Recombination and specialization in a pathogen metapopulation.</title>
        <authorList>
            <person name="Gardiner A."/>
            <person name="Kemen E."/>
            <person name="Schultz-Larsen T."/>
            <person name="MacLean D."/>
            <person name="Van Oosterhout C."/>
            <person name="Jones J.D.G."/>
        </authorList>
    </citation>
    <scope>NUCLEOTIDE SEQUENCE [LARGE SCALE GENOMIC DNA]</scope>
    <source>
        <strain evidence="1 2">Ac Nc2</strain>
    </source>
</reference>
<dbReference type="AlphaFoldDB" id="A0A024GKZ3"/>
<name>A0A024GKZ3_9STRA</name>
<gene>
    <name evidence="1" type="ORF">BN9_079560</name>
</gene>
<keyword evidence="2" id="KW-1185">Reference proteome</keyword>
<comment type="caution">
    <text evidence="1">The sequence shown here is derived from an EMBL/GenBank/DDBJ whole genome shotgun (WGS) entry which is preliminary data.</text>
</comment>
<organism evidence="1 2">
    <name type="scientific">Albugo candida</name>
    <dbReference type="NCBI Taxonomy" id="65357"/>
    <lineage>
        <taxon>Eukaryota</taxon>
        <taxon>Sar</taxon>
        <taxon>Stramenopiles</taxon>
        <taxon>Oomycota</taxon>
        <taxon>Peronosporomycetes</taxon>
        <taxon>Albuginales</taxon>
        <taxon>Albuginaceae</taxon>
        <taxon>Albugo</taxon>
    </lineage>
</organism>
<dbReference type="Proteomes" id="UP000053237">
    <property type="component" value="Unassembled WGS sequence"/>
</dbReference>
<sequence>MVILGAIHEQTSNSTVIVVYSYWDANGFLLGKLAWILNCTTISFASAWILPISMGSPGFRNTFCEIKMILEKVDGITLASISGSLDTQLANWIISTNLQEQVCSMERKDG</sequence>
<protein>
    <submittedName>
        <fullName evidence="1">Uncharacterized protein</fullName>
    </submittedName>
</protein>
<evidence type="ECO:0000313" key="2">
    <source>
        <dbReference type="Proteomes" id="UP000053237"/>
    </source>
</evidence>
<dbReference type="EMBL" id="CAIX01000147">
    <property type="protein sequence ID" value="CCI47001.1"/>
    <property type="molecule type" value="Genomic_DNA"/>
</dbReference>
<evidence type="ECO:0000313" key="1">
    <source>
        <dbReference type="EMBL" id="CCI47001.1"/>
    </source>
</evidence>